<dbReference type="GO" id="GO:0009986">
    <property type="term" value="C:cell surface"/>
    <property type="evidence" value="ECO:0007669"/>
    <property type="project" value="UniProtKB-SubCell"/>
</dbReference>
<dbReference type="HOGENOM" id="CLU_125331_0_0_9"/>
<organism evidence="4 5">
    <name type="scientific">Bacillus methanolicus (strain MGA3 / ATCC 53907)</name>
    <dbReference type="NCBI Taxonomy" id="796606"/>
    <lineage>
        <taxon>Bacteria</taxon>
        <taxon>Bacillati</taxon>
        <taxon>Bacillota</taxon>
        <taxon>Bacilli</taxon>
        <taxon>Bacillales</taxon>
        <taxon>Bacillaceae</taxon>
        <taxon>Bacillus</taxon>
    </lineage>
</organism>
<dbReference type="Proteomes" id="UP000027602">
    <property type="component" value="Chromosome"/>
</dbReference>
<accession>I3EAF5</accession>
<dbReference type="NCBIfam" id="NF040982">
    <property type="entry name" value="ComGD"/>
    <property type="match status" value="1"/>
</dbReference>
<dbReference type="RefSeq" id="WP_004435633.1">
    <property type="nucleotide sequence ID" value="NZ_ADWW01000002.1"/>
</dbReference>
<evidence type="ECO:0000313" key="5">
    <source>
        <dbReference type="Proteomes" id="UP000027602"/>
    </source>
</evidence>
<protein>
    <recommendedName>
        <fullName evidence="6">ComG operon protein 4</fullName>
    </recommendedName>
</protein>
<evidence type="ECO:0000313" key="4">
    <source>
        <dbReference type="EMBL" id="AIE60716.1"/>
    </source>
</evidence>
<dbReference type="PROSITE" id="PS00409">
    <property type="entry name" value="PROKAR_NTER_METHYL"/>
    <property type="match status" value="1"/>
</dbReference>
<proteinExistence type="predicted"/>
<keyword evidence="3" id="KW-1133">Transmembrane helix</keyword>
<dbReference type="InterPro" id="IPR016785">
    <property type="entry name" value="ComGD"/>
</dbReference>
<gene>
    <name evidence="4" type="ORF">BMMGA3_11600</name>
</gene>
<reference evidence="4 5" key="1">
    <citation type="journal article" date="2015" name="BMC Genomics">
        <title>Transcriptome analysis of thermophilic methylotrophic Bacillus methanolicus MGA3 using RNA-sequencing provides detailed insights into its previously uncharted transcriptional landscape.</title>
        <authorList>
            <person name="Irla M."/>
            <person name="Neshat A."/>
            <person name="Brautaset T."/>
            <person name="Ruckert C."/>
            <person name="Kalinowski J."/>
            <person name="Wendisch V.F."/>
        </authorList>
    </citation>
    <scope>NUCLEOTIDE SEQUENCE [LARGE SCALE GENOMIC DNA]</scope>
    <source>
        <strain evidence="5">MGA3 / ATCC 53907</strain>
    </source>
</reference>
<dbReference type="STRING" id="796606.BMMGA3_11600"/>
<dbReference type="Pfam" id="PF07963">
    <property type="entry name" value="N_methyl"/>
    <property type="match status" value="1"/>
</dbReference>
<evidence type="ECO:0008006" key="6">
    <source>
        <dbReference type="Google" id="ProtNLM"/>
    </source>
</evidence>
<evidence type="ECO:0000256" key="3">
    <source>
        <dbReference type="SAM" id="Phobius"/>
    </source>
</evidence>
<dbReference type="PIRSF" id="PIRSF021292">
    <property type="entry name" value="Competence_ComGD"/>
    <property type="match status" value="1"/>
</dbReference>
<dbReference type="OrthoDB" id="1653576at2"/>
<dbReference type="SUPFAM" id="SSF54523">
    <property type="entry name" value="Pili subunits"/>
    <property type="match status" value="1"/>
</dbReference>
<dbReference type="InterPro" id="IPR012902">
    <property type="entry name" value="N_methyl_site"/>
</dbReference>
<dbReference type="AlphaFoldDB" id="I3EAF5"/>
<keyword evidence="2" id="KW-0178">Competence</keyword>
<evidence type="ECO:0000256" key="2">
    <source>
        <dbReference type="ARBA" id="ARBA00023287"/>
    </source>
</evidence>
<dbReference type="InterPro" id="IPR045584">
    <property type="entry name" value="Pilin-like"/>
</dbReference>
<keyword evidence="3" id="KW-0812">Transmembrane</keyword>
<dbReference type="KEGG" id="bmet:BMMGA3_11600"/>
<sequence length="149" mass="17773">MRKNEKGFTLIEILFVLTLFLIVSSITVFMVKPHYEFIEKTLFFTCLEADLYYAQQYAISHERQVHVNFMADSHYYKIHDYVNGKIIIERPYSKIIKVREGSLKLSFKFTYDGRIDRFGSIYITIGKEIYRMTFLLGEGRFYVTKDTKE</sequence>
<dbReference type="GO" id="GO:0030420">
    <property type="term" value="P:establishment of competence for transformation"/>
    <property type="evidence" value="ECO:0007669"/>
    <property type="project" value="UniProtKB-KW"/>
</dbReference>
<keyword evidence="3" id="KW-0472">Membrane</keyword>
<dbReference type="eggNOG" id="COG4970">
    <property type="taxonomic scope" value="Bacteria"/>
</dbReference>
<keyword evidence="5" id="KW-1185">Reference proteome</keyword>
<name>I3EAF5_BACMM</name>
<comment type="subcellular location">
    <subcellularLocation>
        <location evidence="1">Cell surface</location>
    </subcellularLocation>
</comment>
<dbReference type="NCBIfam" id="TIGR02532">
    <property type="entry name" value="IV_pilin_GFxxxE"/>
    <property type="match status" value="1"/>
</dbReference>
<feature type="transmembrane region" description="Helical" evidence="3">
    <location>
        <begin position="7"/>
        <end position="31"/>
    </location>
</feature>
<evidence type="ECO:0000256" key="1">
    <source>
        <dbReference type="ARBA" id="ARBA00004241"/>
    </source>
</evidence>
<dbReference type="EMBL" id="CP007739">
    <property type="protein sequence ID" value="AIE60716.1"/>
    <property type="molecule type" value="Genomic_DNA"/>
</dbReference>